<proteinExistence type="predicted"/>
<evidence type="ECO:0000313" key="1">
    <source>
        <dbReference type="EMBL" id="KAJ3554857.1"/>
    </source>
</evidence>
<dbReference type="Proteomes" id="UP001148662">
    <property type="component" value="Unassembled WGS sequence"/>
</dbReference>
<protein>
    <submittedName>
        <fullName evidence="1">Uncharacterized protein</fullName>
    </submittedName>
</protein>
<reference evidence="1" key="1">
    <citation type="submission" date="2022-07" db="EMBL/GenBank/DDBJ databases">
        <title>Genome Sequence of Phlebia brevispora.</title>
        <authorList>
            <person name="Buettner E."/>
        </authorList>
    </citation>
    <scope>NUCLEOTIDE SEQUENCE</scope>
    <source>
        <strain evidence="1">MPL23</strain>
    </source>
</reference>
<organism evidence="1 2">
    <name type="scientific">Phlebia brevispora</name>
    <dbReference type="NCBI Taxonomy" id="194682"/>
    <lineage>
        <taxon>Eukaryota</taxon>
        <taxon>Fungi</taxon>
        <taxon>Dikarya</taxon>
        <taxon>Basidiomycota</taxon>
        <taxon>Agaricomycotina</taxon>
        <taxon>Agaricomycetes</taxon>
        <taxon>Polyporales</taxon>
        <taxon>Meruliaceae</taxon>
        <taxon>Phlebia</taxon>
    </lineage>
</organism>
<name>A0ACC1T7E1_9APHY</name>
<comment type="caution">
    <text evidence="1">The sequence shown here is derived from an EMBL/GenBank/DDBJ whole genome shotgun (WGS) entry which is preliminary data.</text>
</comment>
<evidence type="ECO:0000313" key="2">
    <source>
        <dbReference type="Proteomes" id="UP001148662"/>
    </source>
</evidence>
<accession>A0ACC1T7E1</accession>
<keyword evidence="2" id="KW-1185">Reference proteome</keyword>
<gene>
    <name evidence="1" type="ORF">NM688_g2888</name>
</gene>
<sequence>MAAPVIQGMRFALFYILLFGPLVAFARFDTITFSPVQQCGNFTVSFSGGKPPSSLPLTLTVVPLNGTPIAIDIPSTDWNSATVTGAAITFLPFPAGTAFVASLDDANGVGTGPVSAVITVDSSNNSSCLANGASEPAPRYTLASSLSQCELFDVQWTSSLVDGSPVVRAFVPNNMSMFANLTTSEGTSPDEASYILGVPEGNQVVLTFSDDTGFQQATNLLVIGGNESSPTSCLSPTSAMSQSSSKPTEMNLSDTPQKGSLSKDAAIIIGVVTGCAVGLIAIAMVLWISRERRRMTRKNMKTLEEPAEENPQRRSCWPWGGNRGPGGRVTKRSVTLSLPKRSGISGVARNGSIRLLKDPPYTEVTFEMVTPSFGTRRTADLDAGQDTTGDAPLSSIPVPLTTPLPLETTAQLAVDTSQKERDGGSAGGSPPPTGVKPSSLLSPDDIENILDTARLFAGSATSLVAQGAPGAQGVSDAQAAPDVKSTSTPSVMTAASSIALPKSPAPALLTPRSTPAYRDPPQALCRHPLCHPPPATFRFALPA</sequence>
<dbReference type="EMBL" id="JANHOG010000390">
    <property type="protein sequence ID" value="KAJ3554857.1"/>
    <property type="molecule type" value="Genomic_DNA"/>
</dbReference>